<reference evidence="1" key="2">
    <citation type="submission" date="2020-08" db="EMBL/GenBank/DDBJ databases">
        <title>Plant Genome Project.</title>
        <authorList>
            <person name="Zhang R.-G."/>
        </authorList>
    </citation>
    <scope>NUCLEOTIDE SEQUENCE</scope>
    <source>
        <strain evidence="1">Huo1</strain>
        <tissue evidence="1">Leaf</tissue>
    </source>
</reference>
<organism evidence="1">
    <name type="scientific">Salvia splendens</name>
    <name type="common">Scarlet sage</name>
    <dbReference type="NCBI Taxonomy" id="180675"/>
    <lineage>
        <taxon>Eukaryota</taxon>
        <taxon>Viridiplantae</taxon>
        <taxon>Streptophyta</taxon>
        <taxon>Embryophyta</taxon>
        <taxon>Tracheophyta</taxon>
        <taxon>Spermatophyta</taxon>
        <taxon>Magnoliopsida</taxon>
        <taxon>eudicotyledons</taxon>
        <taxon>Gunneridae</taxon>
        <taxon>Pentapetalae</taxon>
        <taxon>asterids</taxon>
        <taxon>lamiids</taxon>
        <taxon>Lamiales</taxon>
        <taxon>Lamiaceae</taxon>
        <taxon>Nepetoideae</taxon>
        <taxon>Mentheae</taxon>
        <taxon>Salviinae</taxon>
        <taxon>Salvia</taxon>
        <taxon>Salvia subgen. Calosphace</taxon>
        <taxon>core Calosphace</taxon>
    </lineage>
</organism>
<dbReference type="SUPFAM" id="SSF50129">
    <property type="entry name" value="GroES-like"/>
    <property type="match status" value="1"/>
</dbReference>
<reference evidence="1" key="1">
    <citation type="submission" date="2018-01" db="EMBL/GenBank/DDBJ databases">
        <authorList>
            <person name="Mao J.F."/>
        </authorList>
    </citation>
    <scope>NUCLEOTIDE SEQUENCE</scope>
    <source>
        <strain evidence="1">Huo1</strain>
        <tissue evidence="1">Leaf</tissue>
    </source>
</reference>
<evidence type="ECO:0000313" key="1">
    <source>
        <dbReference type="EMBL" id="KAG6407702.1"/>
    </source>
</evidence>
<proteinExistence type="predicted"/>
<dbReference type="InterPro" id="IPR011032">
    <property type="entry name" value="GroES-like_sf"/>
</dbReference>
<sequence>MGSNGNKDSISNDTIGKVLHAKLRGRMVRGSRLMVEDIRVDPPHKMGAPDSGVLFTSICQTDLTYWRSQDEAHRIFPRIFGHEASG</sequence>
<gene>
    <name evidence="1" type="ORF">SASPL_130699</name>
</gene>
<keyword evidence="2" id="KW-1185">Reference proteome</keyword>
<dbReference type="Proteomes" id="UP000298416">
    <property type="component" value="Unassembled WGS sequence"/>
</dbReference>
<protein>
    <submittedName>
        <fullName evidence="1">Uncharacterized protein</fullName>
    </submittedName>
</protein>
<dbReference type="AlphaFoldDB" id="A0A8X8ZJN7"/>
<comment type="caution">
    <text evidence="1">The sequence shown here is derived from an EMBL/GenBank/DDBJ whole genome shotgun (WGS) entry which is preliminary data.</text>
</comment>
<name>A0A8X8ZJN7_SALSN</name>
<evidence type="ECO:0000313" key="2">
    <source>
        <dbReference type="Proteomes" id="UP000298416"/>
    </source>
</evidence>
<dbReference type="EMBL" id="PNBA02000011">
    <property type="protein sequence ID" value="KAG6407702.1"/>
    <property type="molecule type" value="Genomic_DNA"/>
</dbReference>
<dbReference type="Gene3D" id="3.90.180.10">
    <property type="entry name" value="Medium-chain alcohol dehydrogenases, catalytic domain"/>
    <property type="match status" value="1"/>
</dbReference>
<accession>A0A8X8ZJN7</accession>